<dbReference type="InterPro" id="IPR037229">
    <property type="entry name" value="Ribosomal_bL35_sf"/>
</dbReference>
<dbReference type="NCBIfam" id="TIGR00001">
    <property type="entry name" value="rpmI_bact"/>
    <property type="match status" value="1"/>
</dbReference>
<dbReference type="EMBL" id="CP144103">
    <property type="protein sequence ID" value="WWC90193.1"/>
    <property type="molecule type" value="Genomic_DNA"/>
</dbReference>
<evidence type="ECO:0000256" key="2">
    <source>
        <dbReference type="ARBA" id="ARBA00022980"/>
    </source>
</evidence>
<name>A0AAX4K0B9_9TREE</name>
<dbReference type="PRINTS" id="PR00064">
    <property type="entry name" value="RIBOSOMALL35"/>
</dbReference>
<dbReference type="Proteomes" id="UP001355207">
    <property type="component" value="Chromosome 6"/>
</dbReference>
<accession>A0AAX4K0B9</accession>
<dbReference type="RefSeq" id="XP_066076956.1">
    <property type="nucleotide sequence ID" value="XM_066220859.1"/>
</dbReference>
<dbReference type="InterPro" id="IPR021137">
    <property type="entry name" value="Ribosomal_bL35-like"/>
</dbReference>
<evidence type="ECO:0000313" key="6">
    <source>
        <dbReference type="Proteomes" id="UP001355207"/>
    </source>
</evidence>
<keyword evidence="6" id="KW-1185">Reference proteome</keyword>
<dbReference type="PANTHER" id="PTHR33343">
    <property type="entry name" value="54S RIBOSOMAL PROTEIN BL35M"/>
    <property type="match status" value="1"/>
</dbReference>
<evidence type="ECO:0000313" key="5">
    <source>
        <dbReference type="EMBL" id="WWC90193.1"/>
    </source>
</evidence>
<dbReference type="Gene3D" id="4.10.410.60">
    <property type="match status" value="1"/>
</dbReference>
<dbReference type="GO" id="GO:0006412">
    <property type="term" value="P:translation"/>
    <property type="evidence" value="ECO:0007669"/>
    <property type="project" value="InterPro"/>
</dbReference>
<gene>
    <name evidence="5" type="ORF">L201_005126</name>
</gene>
<comment type="similarity">
    <text evidence="1 4">Belongs to the bacterial ribosomal protein bL35 family.</text>
</comment>
<dbReference type="GeneID" id="91095796"/>
<evidence type="ECO:0000256" key="3">
    <source>
        <dbReference type="ARBA" id="ARBA00023274"/>
    </source>
</evidence>
<reference evidence="5 6" key="1">
    <citation type="submission" date="2024-01" db="EMBL/GenBank/DDBJ databases">
        <title>Comparative genomics of Cryptococcus and Kwoniella reveals pathogenesis evolution and contrasting modes of karyotype evolution via chromosome fusion or intercentromeric recombination.</title>
        <authorList>
            <person name="Coelho M.A."/>
            <person name="David-Palma M."/>
            <person name="Shea T."/>
            <person name="Bowers K."/>
            <person name="McGinley-Smith S."/>
            <person name="Mohammad A.W."/>
            <person name="Gnirke A."/>
            <person name="Yurkov A.M."/>
            <person name="Nowrousian M."/>
            <person name="Sun S."/>
            <person name="Cuomo C.A."/>
            <person name="Heitman J."/>
        </authorList>
    </citation>
    <scope>NUCLEOTIDE SEQUENCE [LARGE SCALE GENOMIC DNA]</scope>
    <source>
        <strain evidence="5 6">CBS 6074</strain>
    </source>
</reference>
<dbReference type="HAMAP" id="MF_00514">
    <property type="entry name" value="Ribosomal_bL35"/>
    <property type="match status" value="1"/>
</dbReference>
<evidence type="ECO:0000256" key="4">
    <source>
        <dbReference type="RuleBase" id="RU000568"/>
    </source>
</evidence>
<sequence>MSFLPRLFTRPTTFSSISSIAGPSRIPSLNIPGFSVIQSSSSSSFSTSSPCLVKQKLKSHSGCKKRFFANANGLFKRAQTGKSHLNTAFSTSRINRLAKSVYVTKTQGRKLKKMLPYA</sequence>
<dbReference type="Pfam" id="PF01632">
    <property type="entry name" value="Ribosomal_L35p"/>
    <property type="match status" value="1"/>
</dbReference>
<evidence type="ECO:0000256" key="1">
    <source>
        <dbReference type="ARBA" id="ARBA00006598"/>
    </source>
</evidence>
<dbReference type="GO" id="GO:0015934">
    <property type="term" value="C:large ribosomal subunit"/>
    <property type="evidence" value="ECO:0007669"/>
    <property type="project" value="TreeGrafter"/>
</dbReference>
<dbReference type="PANTHER" id="PTHR33343:SF1">
    <property type="entry name" value="LARGE RIBOSOMAL SUBUNIT PROTEIN BL35M"/>
    <property type="match status" value="1"/>
</dbReference>
<dbReference type="GO" id="GO:0003735">
    <property type="term" value="F:structural constituent of ribosome"/>
    <property type="evidence" value="ECO:0007669"/>
    <property type="project" value="InterPro"/>
</dbReference>
<organism evidence="5 6">
    <name type="scientific">Kwoniella dendrophila CBS 6074</name>
    <dbReference type="NCBI Taxonomy" id="1295534"/>
    <lineage>
        <taxon>Eukaryota</taxon>
        <taxon>Fungi</taxon>
        <taxon>Dikarya</taxon>
        <taxon>Basidiomycota</taxon>
        <taxon>Agaricomycotina</taxon>
        <taxon>Tremellomycetes</taxon>
        <taxon>Tremellales</taxon>
        <taxon>Cryptococcaceae</taxon>
        <taxon>Kwoniella</taxon>
    </lineage>
</organism>
<keyword evidence="2 4" id="KW-0689">Ribosomal protein</keyword>
<dbReference type="InterPro" id="IPR001706">
    <property type="entry name" value="Ribosomal_bL35"/>
</dbReference>
<dbReference type="FunFam" id="4.10.410.60:FF:000001">
    <property type="entry name" value="50S ribosomal protein L35"/>
    <property type="match status" value="1"/>
</dbReference>
<protein>
    <recommendedName>
        <fullName evidence="4">50S ribosomal protein L35</fullName>
    </recommendedName>
</protein>
<keyword evidence="3 4" id="KW-0687">Ribonucleoprotein</keyword>
<proteinExistence type="inferred from homology"/>
<dbReference type="SUPFAM" id="SSF143034">
    <property type="entry name" value="L35p-like"/>
    <property type="match status" value="1"/>
</dbReference>
<dbReference type="AlphaFoldDB" id="A0AAX4K0B9"/>